<protein>
    <recommendedName>
        <fullName evidence="5">J domain-containing protein</fullName>
    </recommendedName>
</protein>
<dbReference type="Gene3D" id="1.10.287.110">
    <property type="entry name" value="DnaJ domain"/>
    <property type="match status" value="1"/>
</dbReference>
<organism evidence="3 4">
    <name type="scientific">Adhaeribacter aerolatus</name>
    <dbReference type="NCBI Taxonomy" id="670289"/>
    <lineage>
        <taxon>Bacteria</taxon>
        <taxon>Pseudomonadati</taxon>
        <taxon>Bacteroidota</taxon>
        <taxon>Cytophagia</taxon>
        <taxon>Cytophagales</taxon>
        <taxon>Hymenobacteraceae</taxon>
        <taxon>Adhaeribacter</taxon>
    </lineage>
</organism>
<dbReference type="AlphaFoldDB" id="A0A512AYU4"/>
<evidence type="ECO:0000256" key="1">
    <source>
        <dbReference type="SAM" id="Coils"/>
    </source>
</evidence>
<feature type="coiled-coil region" evidence="1">
    <location>
        <begin position="282"/>
        <end position="314"/>
    </location>
</feature>
<proteinExistence type="predicted"/>
<gene>
    <name evidence="3" type="ORF">AAE02nite_25300</name>
</gene>
<evidence type="ECO:0000313" key="4">
    <source>
        <dbReference type="Proteomes" id="UP000321532"/>
    </source>
</evidence>
<evidence type="ECO:0008006" key="5">
    <source>
        <dbReference type="Google" id="ProtNLM"/>
    </source>
</evidence>
<comment type="caution">
    <text evidence="3">The sequence shown here is derived from an EMBL/GenBank/DDBJ whole genome shotgun (WGS) entry which is preliminary data.</text>
</comment>
<dbReference type="EMBL" id="BJYS01000018">
    <property type="protein sequence ID" value="GEO04866.1"/>
    <property type="molecule type" value="Genomic_DNA"/>
</dbReference>
<evidence type="ECO:0000256" key="2">
    <source>
        <dbReference type="SAM" id="MobiDB-lite"/>
    </source>
</evidence>
<dbReference type="SUPFAM" id="SSF46565">
    <property type="entry name" value="Chaperone J-domain"/>
    <property type="match status" value="1"/>
</dbReference>
<accession>A0A512AYU4</accession>
<keyword evidence="1" id="KW-0175">Coiled coil</keyword>
<feature type="coiled-coil region" evidence="1">
    <location>
        <begin position="346"/>
        <end position="373"/>
    </location>
</feature>
<dbReference type="InterPro" id="IPR036869">
    <property type="entry name" value="J_dom_sf"/>
</dbReference>
<feature type="region of interest" description="Disordered" evidence="2">
    <location>
        <begin position="188"/>
        <end position="225"/>
    </location>
</feature>
<dbReference type="Proteomes" id="UP000321532">
    <property type="component" value="Unassembled WGS sequence"/>
</dbReference>
<name>A0A512AYU4_9BACT</name>
<sequence>MHMAKSYKKITPQAATPKKELTIAKQKQQVLSKPQQTFNRLTKKIEKLQQEIADTNRMLGEKLAFYGENIHPLEQQLVVLRKQTVQLLLPYYTDKKLLPKKDKKILREVLAEQLNDIFSFSEDEPDEELQNAFEVVEGVKYEEAQQQDFDQMKSEMADMFESFGFRMNFEDLRPDMSPEELIRKMQEMEEQVSQQARNLGQEAPARKKSKKQLEREEREKQTAEVKSKSISRIYKQLAKVLHPDLEQDTELKAFKELRMRELTTAYEKNDLHTLLRLELEWIQKEEANLEKLTDEKLTIYNEVLKEQVADLEEESFTMLQHPRYQPLLRLVMFPMAIKGLNLNRKKKDLDETLKSLESSIARLQSENALTEVKDIISFFKLMY</sequence>
<keyword evidence="4" id="KW-1185">Reference proteome</keyword>
<feature type="compositionally biased region" description="Basic and acidic residues" evidence="2">
    <location>
        <begin position="211"/>
        <end position="225"/>
    </location>
</feature>
<evidence type="ECO:0000313" key="3">
    <source>
        <dbReference type="EMBL" id="GEO04866.1"/>
    </source>
</evidence>
<reference evidence="3 4" key="1">
    <citation type="submission" date="2019-07" db="EMBL/GenBank/DDBJ databases">
        <title>Whole genome shotgun sequence of Adhaeribacter aerolatus NBRC 106133.</title>
        <authorList>
            <person name="Hosoyama A."/>
            <person name="Uohara A."/>
            <person name="Ohji S."/>
            <person name="Ichikawa N."/>
        </authorList>
    </citation>
    <scope>NUCLEOTIDE SEQUENCE [LARGE SCALE GENOMIC DNA]</scope>
    <source>
        <strain evidence="3 4">NBRC 106133</strain>
    </source>
</reference>